<name>A0A286H557_9ACTN</name>
<dbReference type="InterPro" id="IPR036250">
    <property type="entry name" value="AcylCo_DH-like_C"/>
</dbReference>
<evidence type="ECO:0000259" key="8">
    <source>
        <dbReference type="Pfam" id="PF02770"/>
    </source>
</evidence>
<dbReference type="InterPro" id="IPR006091">
    <property type="entry name" value="Acyl-CoA_Oxase/DH_mid-dom"/>
</dbReference>
<dbReference type="PANTHER" id="PTHR48083:SF28">
    <property type="entry name" value="ACYL-COA DEHYDROGENASE FAMILY PROTEIN (AFU_ORTHOLOGUE AFUA_6G10880)-RELATED"/>
    <property type="match status" value="1"/>
</dbReference>
<dbReference type="InterPro" id="IPR050741">
    <property type="entry name" value="Acyl-CoA_dehydrogenase"/>
</dbReference>
<accession>A0A286H557</accession>
<dbReference type="Proteomes" id="UP000219482">
    <property type="component" value="Unassembled WGS sequence"/>
</dbReference>
<evidence type="ECO:0000256" key="6">
    <source>
        <dbReference type="RuleBase" id="RU362125"/>
    </source>
</evidence>
<keyword evidence="4 6" id="KW-0274">FAD</keyword>
<protein>
    <submittedName>
        <fullName evidence="10">Acyl-CoA dehydrogenase</fullName>
    </submittedName>
</protein>
<dbReference type="Gene3D" id="1.20.140.10">
    <property type="entry name" value="Butyryl-CoA Dehydrogenase, subunit A, domain 3"/>
    <property type="match status" value="1"/>
</dbReference>
<dbReference type="Gene3D" id="1.10.540.10">
    <property type="entry name" value="Acyl-CoA dehydrogenase/oxidase, N-terminal domain"/>
    <property type="match status" value="1"/>
</dbReference>
<dbReference type="Pfam" id="PF02771">
    <property type="entry name" value="Acyl-CoA_dh_N"/>
    <property type="match status" value="1"/>
</dbReference>
<dbReference type="PROSITE" id="PS00072">
    <property type="entry name" value="ACYL_COA_DH_1"/>
    <property type="match status" value="1"/>
</dbReference>
<dbReference type="InterPro" id="IPR006089">
    <property type="entry name" value="Acyl-CoA_DH_CS"/>
</dbReference>
<dbReference type="GO" id="GO:0005737">
    <property type="term" value="C:cytoplasm"/>
    <property type="evidence" value="ECO:0007669"/>
    <property type="project" value="TreeGrafter"/>
</dbReference>
<dbReference type="PIRSF" id="PIRSF016578">
    <property type="entry name" value="HsaA"/>
    <property type="match status" value="1"/>
</dbReference>
<sequence length="379" mass="40301">MSTWDTDERTALRASVRRFAEAEIVPNLGAWEAAGALPLELHRKAARAGLLGVGFPESAGGQGGTPIDTWVIAEELIQAGGSSGLVAALFTHGIGLPHLIEAGDPALIEKVAKPVLAGERIVSLAVTEPDGGSDVAGLTTRAVRDGDEYVVTGAKLYITSATRADFFTVAVRTGGDGAGGISLLLLERGMPGLTVSAPLQKMGWLCSDTAELTSDGVRVPVGNLIGTENEGFYAIMGQFAAERLSLAVQAYATAQRCLDLTLAWVRERKTFGRPLSSRQVVQHRVAEMARQTDVARTYTRAVIDDWQAGEDVFRQVAMAKNTAVAACDFVVDNAVQLFGGMGYMRETEVERHYRDSRILGIGGGTNEIMTEIVAKLLLA</sequence>
<comment type="similarity">
    <text evidence="2 6">Belongs to the acyl-CoA dehydrogenase family.</text>
</comment>
<proteinExistence type="inferred from homology"/>
<dbReference type="InterPro" id="IPR037069">
    <property type="entry name" value="AcylCoA_DH/ox_N_sf"/>
</dbReference>
<keyword evidence="5 6" id="KW-0560">Oxidoreductase</keyword>
<dbReference type="PROSITE" id="PS00073">
    <property type="entry name" value="ACYL_COA_DH_2"/>
    <property type="match status" value="1"/>
</dbReference>
<organism evidence="10 11">
    <name type="scientific">Blastococcus haudaquaticus</name>
    <dbReference type="NCBI Taxonomy" id="1938745"/>
    <lineage>
        <taxon>Bacteria</taxon>
        <taxon>Bacillati</taxon>
        <taxon>Actinomycetota</taxon>
        <taxon>Actinomycetes</taxon>
        <taxon>Geodermatophilales</taxon>
        <taxon>Geodermatophilaceae</taxon>
        <taxon>Blastococcus</taxon>
    </lineage>
</organism>
<evidence type="ECO:0000256" key="4">
    <source>
        <dbReference type="ARBA" id="ARBA00022827"/>
    </source>
</evidence>
<dbReference type="EMBL" id="OCNK01000004">
    <property type="protein sequence ID" value="SOE02449.1"/>
    <property type="molecule type" value="Genomic_DNA"/>
</dbReference>
<dbReference type="GO" id="GO:0003995">
    <property type="term" value="F:acyl-CoA dehydrogenase activity"/>
    <property type="evidence" value="ECO:0007669"/>
    <property type="project" value="InterPro"/>
</dbReference>
<dbReference type="PANTHER" id="PTHR48083">
    <property type="entry name" value="MEDIUM-CHAIN SPECIFIC ACYL-COA DEHYDROGENASE, MITOCHONDRIAL-RELATED"/>
    <property type="match status" value="1"/>
</dbReference>
<dbReference type="GO" id="GO:0033539">
    <property type="term" value="P:fatty acid beta-oxidation using acyl-CoA dehydrogenase"/>
    <property type="evidence" value="ECO:0007669"/>
    <property type="project" value="TreeGrafter"/>
</dbReference>
<evidence type="ECO:0000313" key="10">
    <source>
        <dbReference type="EMBL" id="SOE02449.1"/>
    </source>
</evidence>
<evidence type="ECO:0000256" key="3">
    <source>
        <dbReference type="ARBA" id="ARBA00022630"/>
    </source>
</evidence>
<dbReference type="RefSeq" id="WP_200814829.1">
    <property type="nucleotide sequence ID" value="NZ_OCNK01000004.1"/>
</dbReference>
<dbReference type="SUPFAM" id="SSF56645">
    <property type="entry name" value="Acyl-CoA dehydrogenase NM domain-like"/>
    <property type="match status" value="1"/>
</dbReference>
<dbReference type="InterPro" id="IPR009100">
    <property type="entry name" value="AcylCoA_DH/oxidase_NM_dom_sf"/>
</dbReference>
<evidence type="ECO:0000259" key="7">
    <source>
        <dbReference type="Pfam" id="PF00441"/>
    </source>
</evidence>
<dbReference type="AlphaFoldDB" id="A0A286H557"/>
<evidence type="ECO:0000256" key="2">
    <source>
        <dbReference type="ARBA" id="ARBA00009347"/>
    </source>
</evidence>
<dbReference type="Pfam" id="PF02770">
    <property type="entry name" value="Acyl-CoA_dh_M"/>
    <property type="match status" value="1"/>
</dbReference>
<feature type="domain" description="Acyl-CoA oxidase/dehydrogenase middle" evidence="8">
    <location>
        <begin position="124"/>
        <end position="216"/>
    </location>
</feature>
<dbReference type="InterPro" id="IPR009075">
    <property type="entry name" value="AcylCo_DH/oxidase_C"/>
</dbReference>
<dbReference type="SUPFAM" id="SSF47203">
    <property type="entry name" value="Acyl-CoA dehydrogenase C-terminal domain-like"/>
    <property type="match status" value="1"/>
</dbReference>
<feature type="domain" description="Acyl-CoA dehydrogenase/oxidase N-terminal" evidence="9">
    <location>
        <begin position="6"/>
        <end position="119"/>
    </location>
</feature>
<evidence type="ECO:0000259" key="9">
    <source>
        <dbReference type="Pfam" id="PF02771"/>
    </source>
</evidence>
<dbReference type="FunFam" id="1.20.140.10:FF:000001">
    <property type="entry name" value="Acyl-CoA dehydrogenase"/>
    <property type="match status" value="1"/>
</dbReference>
<evidence type="ECO:0000256" key="1">
    <source>
        <dbReference type="ARBA" id="ARBA00001974"/>
    </source>
</evidence>
<dbReference type="InterPro" id="IPR046373">
    <property type="entry name" value="Acyl-CoA_Oxase/DH_mid-dom_sf"/>
</dbReference>
<comment type="cofactor">
    <cofactor evidence="1 6">
        <name>FAD</name>
        <dbReference type="ChEBI" id="CHEBI:57692"/>
    </cofactor>
</comment>
<evidence type="ECO:0000256" key="5">
    <source>
        <dbReference type="ARBA" id="ARBA00023002"/>
    </source>
</evidence>
<keyword evidence="3 6" id="KW-0285">Flavoprotein</keyword>
<dbReference type="GO" id="GO:0050660">
    <property type="term" value="F:flavin adenine dinucleotide binding"/>
    <property type="evidence" value="ECO:0007669"/>
    <property type="project" value="InterPro"/>
</dbReference>
<evidence type="ECO:0000313" key="11">
    <source>
        <dbReference type="Proteomes" id="UP000219482"/>
    </source>
</evidence>
<gene>
    <name evidence="10" type="ORF">SAMN06272739_3573</name>
</gene>
<dbReference type="Gene3D" id="2.40.110.10">
    <property type="entry name" value="Butyryl-CoA Dehydrogenase, subunit A, domain 2"/>
    <property type="match status" value="1"/>
</dbReference>
<reference evidence="11" key="1">
    <citation type="submission" date="2017-09" db="EMBL/GenBank/DDBJ databases">
        <authorList>
            <person name="Varghese N."/>
            <person name="Submissions S."/>
        </authorList>
    </citation>
    <scope>NUCLEOTIDE SEQUENCE [LARGE SCALE GENOMIC DNA]</scope>
    <source>
        <strain evidence="11">DSM 44270</strain>
    </source>
</reference>
<dbReference type="FunFam" id="2.40.110.10:FF:000002">
    <property type="entry name" value="Acyl-CoA dehydrogenase fadE12"/>
    <property type="match status" value="1"/>
</dbReference>
<dbReference type="InterPro" id="IPR013786">
    <property type="entry name" value="AcylCoA_DH/ox_N"/>
</dbReference>
<dbReference type="Pfam" id="PF00441">
    <property type="entry name" value="Acyl-CoA_dh_1"/>
    <property type="match status" value="1"/>
</dbReference>
<keyword evidence="11" id="KW-1185">Reference proteome</keyword>
<feature type="domain" description="Acyl-CoA dehydrogenase/oxidase C-terminal" evidence="7">
    <location>
        <begin position="229"/>
        <end position="377"/>
    </location>
</feature>